<dbReference type="InParanoid" id="K5WK11"/>
<name>K5WK11_PHACS</name>
<accession>K5WK11</accession>
<reference evidence="1 2" key="1">
    <citation type="journal article" date="2012" name="BMC Genomics">
        <title>Comparative genomics of the white-rot fungi, Phanerochaete carnosa and P. chrysosporium, to elucidate the genetic basis of the distinct wood types they colonize.</title>
        <authorList>
            <person name="Suzuki H."/>
            <person name="MacDonald J."/>
            <person name="Syed K."/>
            <person name="Salamov A."/>
            <person name="Hori C."/>
            <person name="Aerts A."/>
            <person name="Henrissat B."/>
            <person name="Wiebenga A."/>
            <person name="vanKuyk P.A."/>
            <person name="Barry K."/>
            <person name="Lindquist E."/>
            <person name="LaButti K."/>
            <person name="Lapidus A."/>
            <person name="Lucas S."/>
            <person name="Coutinho P."/>
            <person name="Gong Y."/>
            <person name="Samejima M."/>
            <person name="Mahadevan R."/>
            <person name="Abou-Zaid M."/>
            <person name="de Vries R.P."/>
            <person name="Igarashi K."/>
            <person name="Yadav J.S."/>
            <person name="Grigoriev I.V."/>
            <person name="Master E.R."/>
        </authorList>
    </citation>
    <scope>NUCLEOTIDE SEQUENCE [LARGE SCALE GENOMIC DNA]</scope>
    <source>
        <strain evidence="1 2">HHB-10118-sp</strain>
    </source>
</reference>
<dbReference type="RefSeq" id="XP_007392039.1">
    <property type="nucleotide sequence ID" value="XM_007391977.1"/>
</dbReference>
<dbReference type="KEGG" id="pco:PHACADRAFT_191847"/>
<keyword evidence="2" id="KW-1185">Reference proteome</keyword>
<dbReference type="AlphaFoldDB" id="K5WK11"/>
<dbReference type="Proteomes" id="UP000008370">
    <property type="component" value="Unassembled WGS sequence"/>
</dbReference>
<dbReference type="HOGENOM" id="CLU_2334331_0_0_1"/>
<dbReference type="GeneID" id="18910785"/>
<evidence type="ECO:0000313" key="1">
    <source>
        <dbReference type="EMBL" id="EKM59479.1"/>
    </source>
</evidence>
<protein>
    <submittedName>
        <fullName evidence="1">Uncharacterized protein</fullName>
    </submittedName>
</protein>
<evidence type="ECO:0000313" key="2">
    <source>
        <dbReference type="Proteomes" id="UP000008370"/>
    </source>
</evidence>
<dbReference type="EMBL" id="JH930469">
    <property type="protein sequence ID" value="EKM59479.1"/>
    <property type="molecule type" value="Genomic_DNA"/>
</dbReference>
<proteinExistence type="predicted"/>
<organism evidence="1 2">
    <name type="scientific">Phanerochaete carnosa (strain HHB-10118-sp)</name>
    <name type="common">White-rot fungus</name>
    <name type="synonym">Peniophora carnosa</name>
    <dbReference type="NCBI Taxonomy" id="650164"/>
    <lineage>
        <taxon>Eukaryota</taxon>
        <taxon>Fungi</taxon>
        <taxon>Dikarya</taxon>
        <taxon>Basidiomycota</taxon>
        <taxon>Agaricomycotina</taxon>
        <taxon>Agaricomycetes</taxon>
        <taxon>Polyporales</taxon>
        <taxon>Phanerochaetaceae</taxon>
        <taxon>Phanerochaete</taxon>
    </lineage>
</organism>
<sequence length="98" mass="10209">MSTAANPYAPYLAINPTAPLSAITTPYPPAGPVLQATASPSLVPPADRQAIIALPVKAPHQWKRAVKTGMFINEEEVLNGELIPKGPIGGQEQAEQAG</sequence>
<gene>
    <name evidence="1" type="ORF">PHACADRAFT_191847</name>
</gene>